<keyword evidence="2" id="KW-1003">Cell membrane</keyword>
<evidence type="ECO:0000256" key="5">
    <source>
        <dbReference type="PROSITE-ProRule" id="PRU00284"/>
    </source>
</evidence>
<dbReference type="PANTHER" id="PTHR32089:SF120">
    <property type="entry name" value="METHYL-ACCEPTING CHEMOTAXIS PROTEIN TLPQ"/>
    <property type="match status" value="1"/>
</dbReference>
<evidence type="ECO:0000259" key="7">
    <source>
        <dbReference type="PROSITE" id="PS50111"/>
    </source>
</evidence>
<comment type="caution">
    <text evidence="10">The sequence shown here is derived from an EMBL/GenBank/DDBJ whole genome shotgun (WGS) entry which is preliminary data.</text>
</comment>
<evidence type="ECO:0000313" key="11">
    <source>
        <dbReference type="Proteomes" id="UP000094379"/>
    </source>
</evidence>
<evidence type="ECO:0000259" key="9">
    <source>
        <dbReference type="PROSITE" id="PS50885"/>
    </source>
</evidence>
<dbReference type="GO" id="GO:0006935">
    <property type="term" value="P:chemotaxis"/>
    <property type="evidence" value="ECO:0007669"/>
    <property type="project" value="InterPro"/>
</dbReference>
<dbReference type="InterPro" id="IPR000727">
    <property type="entry name" value="T_SNARE_dom"/>
</dbReference>
<dbReference type="GO" id="GO:0007165">
    <property type="term" value="P:signal transduction"/>
    <property type="evidence" value="ECO:0007669"/>
    <property type="project" value="UniProtKB-KW"/>
</dbReference>
<dbReference type="EMBL" id="MCRI01000012">
    <property type="protein sequence ID" value="ODN66862.1"/>
    <property type="molecule type" value="Genomic_DNA"/>
</dbReference>
<evidence type="ECO:0000256" key="3">
    <source>
        <dbReference type="ARBA" id="ARBA00023224"/>
    </source>
</evidence>
<dbReference type="InterPro" id="IPR003660">
    <property type="entry name" value="HAMP_dom"/>
</dbReference>
<dbReference type="Pfam" id="PF00672">
    <property type="entry name" value="HAMP"/>
    <property type="match status" value="1"/>
</dbReference>
<evidence type="ECO:0000256" key="2">
    <source>
        <dbReference type="ARBA" id="ARBA00022519"/>
    </source>
</evidence>
<dbReference type="Gene3D" id="1.10.287.950">
    <property type="entry name" value="Methyl-accepting chemotaxis protein"/>
    <property type="match status" value="1"/>
</dbReference>
<dbReference type="STRING" id="291169.A9E74_01412"/>
<evidence type="ECO:0000256" key="6">
    <source>
        <dbReference type="SAM" id="Phobius"/>
    </source>
</evidence>
<gene>
    <name evidence="10" type="primary">mcpS_3</name>
    <name evidence="10" type="ORF">A9E74_01412</name>
</gene>
<dbReference type="Pfam" id="PF00015">
    <property type="entry name" value="MCPsignal"/>
    <property type="match status" value="1"/>
</dbReference>
<dbReference type="InterPro" id="IPR004089">
    <property type="entry name" value="MCPsignal_dom"/>
</dbReference>
<dbReference type="SUPFAM" id="SSF58104">
    <property type="entry name" value="Methyl-accepting chemotaxis protein (MCP) signaling domain"/>
    <property type="match status" value="1"/>
</dbReference>
<accession>A0A1E3GS27</accession>
<reference evidence="10 11" key="1">
    <citation type="submission" date="2016-07" db="EMBL/GenBank/DDBJ databases">
        <title>Draft Genome Sequence of Methylophaga muralis Bur 1.</title>
        <authorList>
            <person name="Vasilenko O.V."/>
            <person name="Doronina N.V."/>
            <person name="Shmareva M.N."/>
            <person name="Tarlachkov S.V."/>
            <person name="Mustakhimov I."/>
            <person name="Trotsenko Y.A."/>
        </authorList>
    </citation>
    <scope>NUCLEOTIDE SEQUENCE [LARGE SCALE GENOMIC DNA]</scope>
    <source>
        <strain evidence="10 11">Bur 1</strain>
    </source>
</reference>
<feature type="domain" description="Methyl-accepting transducer" evidence="7">
    <location>
        <begin position="293"/>
        <end position="529"/>
    </location>
</feature>
<evidence type="ECO:0000313" key="10">
    <source>
        <dbReference type="EMBL" id="ODN66862.1"/>
    </source>
</evidence>
<dbReference type="SMART" id="SM00283">
    <property type="entry name" value="MA"/>
    <property type="match status" value="1"/>
</dbReference>
<dbReference type="CDD" id="cd06225">
    <property type="entry name" value="HAMP"/>
    <property type="match status" value="1"/>
</dbReference>
<keyword evidence="6" id="KW-1133">Transmembrane helix</keyword>
<dbReference type="FunFam" id="1.10.287.950:FF:000001">
    <property type="entry name" value="Methyl-accepting chemotaxis sensory transducer"/>
    <property type="match status" value="1"/>
</dbReference>
<dbReference type="InterPro" id="IPR004090">
    <property type="entry name" value="Chemotax_Me-accpt_rcpt"/>
</dbReference>
<sequence length="566" mass="60555">MQFINNLPIGKKIFSIVIVLGLMQILIAALAIVKMNDISAEFNVMYEMAIPLESRVTQTSQLQLKKTIALQELLADARSGASRSVIKGHIEVIENITIKNALGLQEILAILEDAENKTLQAELLSDVASLEQSTAKIVEQQENYQNYVDSAIKVIQRGGSMSGGGYLSAAEQQTLKEIEADLFLTLESMQATIGNISQRTIAGVQQVQAASLYSLIGLAAAALIIGLLISKVIISNIVTPIKEVMNTLSAMAKDNDLTRRMHFDSTDEVGAMGKTFNNFVEKLQTLVVGIASASEELSTAAEQTSIVTSATNQNVAKQQNETNQVASAITEMTATVQEVAINAEKASTAAINGGKDSDKGRKVVEEIVGSINQLASEINSSTTVIRDLKAGSENIGTVLVVIKNIAEQTNLLALNAAIEAARAGEQGRGFAVVADEVRSLAQKTQDSTKQIEGLISSLQQGSDHAVTSMEQNRNSIEGLVSKAVNATDSLNAISQSVNSITDMNTLIARSAEEQSHVVNEIHNNVLNIQNVSEDTALGAEQVAQASHRIAELSEALERMVRQFKVS</sequence>
<feature type="transmembrane region" description="Helical" evidence="6">
    <location>
        <begin position="13"/>
        <end position="33"/>
    </location>
</feature>
<keyword evidence="6" id="KW-0472">Membrane</keyword>
<dbReference type="PRINTS" id="PR00260">
    <property type="entry name" value="CHEMTRNSDUCR"/>
</dbReference>
<dbReference type="SMART" id="SM00304">
    <property type="entry name" value="HAMP"/>
    <property type="match status" value="2"/>
</dbReference>
<keyword evidence="3 5" id="KW-0807">Transducer</keyword>
<evidence type="ECO:0000256" key="1">
    <source>
        <dbReference type="ARBA" id="ARBA00004429"/>
    </source>
</evidence>
<protein>
    <submittedName>
        <fullName evidence="10">Methyl-accepting chemotaxis protein McpS</fullName>
    </submittedName>
</protein>
<dbReference type="PATRIC" id="fig|291169.3.peg.1418"/>
<dbReference type="CDD" id="cd11386">
    <property type="entry name" value="MCP_signal"/>
    <property type="match status" value="1"/>
</dbReference>
<dbReference type="Proteomes" id="UP000094379">
    <property type="component" value="Unassembled WGS sequence"/>
</dbReference>
<evidence type="ECO:0000259" key="8">
    <source>
        <dbReference type="PROSITE" id="PS50192"/>
    </source>
</evidence>
<feature type="domain" description="HAMP" evidence="9">
    <location>
        <begin position="235"/>
        <end position="288"/>
    </location>
</feature>
<organism evidence="10 11">
    <name type="scientific">Methylophaga muralis</name>
    <dbReference type="NCBI Taxonomy" id="291169"/>
    <lineage>
        <taxon>Bacteria</taxon>
        <taxon>Pseudomonadati</taxon>
        <taxon>Pseudomonadota</taxon>
        <taxon>Gammaproteobacteria</taxon>
        <taxon>Thiotrichales</taxon>
        <taxon>Piscirickettsiaceae</taxon>
        <taxon>Methylophaga</taxon>
    </lineage>
</organism>
<proteinExistence type="inferred from homology"/>
<name>A0A1E3GS27_9GAMM</name>
<dbReference type="AlphaFoldDB" id="A0A1E3GS27"/>
<dbReference type="GO" id="GO:0005886">
    <property type="term" value="C:plasma membrane"/>
    <property type="evidence" value="ECO:0007669"/>
    <property type="project" value="UniProtKB-SubCell"/>
</dbReference>
<dbReference type="PANTHER" id="PTHR32089">
    <property type="entry name" value="METHYL-ACCEPTING CHEMOTAXIS PROTEIN MCPB"/>
    <property type="match status" value="1"/>
</dbReference>
<dbReference type="RefSeq" id="WP_069295886.1">
    <property type="nucleotide sequence ID" value="NZ_MCRI01000012.1"/>
</dbReference>
<keyword evidence="6" id="KW-0812">Transmembrane</keyword>
<feature type="domain" description="T-SNARE coiled-coil homology" evidence="8">
    <location>
        <begin position="488"/>
        <end position="528"/>
    </location>
</feature>
<keyword evidence="2" id="KW-0997">Cell inner membrane</keyword>
<evidence type="ECO:0000256" key="4">
    <source>
        <dbReference type="ARBA" id="ARBA00029447"/>
    </source>
</evidence>
<dbReference type="PROSITE" id="PS50885">
    <property type="entry name" value="HAMP"/>
    <property type="match status" value="1"/>
</dbReference>
<comment type="subcellular location">
    <subcellularLocation>
        <location evidence="1">Cell inner membrane</location>
        <topology evidence="1">Multi-pass membrane protein</topology>
    </subcellularLocation>
</comment>
<comment type="similarity">
    <text evidence="4">Belongs to the methyl-accepting chemotaxis (MCP) protein family.</text>
</comment>
<dbReference type="PROSITE" id="PS50192">
    <property type="entry name" value="T_SNARE"/>
    <property type="match status" value="1"/>
</dbReference>
<keyword evidence="11" id="KW-1185">Reference proteome</keyword>
<dbReference type="GO" id="GO:0004888">
    <property type="term" value="F:transmembrane signaling receptor activity"/>
    <property type="evidence" value="ECO:0007669"/>
    <property type="project" value="InterPro"/>
</dbReference>
<dbReference type="PROSITE" id="PS50111">
    <property type="entry name" value="CHEMOTAXIS_TRANSDUC_2"/>
    <property type="match status" value="1"/>
</dbReference>